<accession>A0A097IGN9</accession>
<evidence type="ECO:0000313" key="5">
    <source>
        <dbReference type="Proteomes" id="UP000029914"/>
    </source>
</evidence>
<dbReference type="InterPro" id="IPR056303">
    <property type="entry name" value="AMIN-like"/>
</dbReference>
<dbReference type="Pfam" id="PF24837">
    <property type="entry name" value="AMIN-like"/>
    <property type="match status" value="1"/>
</dbReference>
<evidence type="ECO:0000313" key="4">
    <source>
        <dbReference type="EMBL" id="AIT61323.1"/>
    </source>
</evidence>
<dbReference type="RefSeq" id="WP_018021021.1">
    <property type="nucleotide sequence ID" value="NZ_AQUX01000001.1"/>
</dbReference>
<feature type="region of interest" description="Disordered" evidence="1">
    <location>
        <begin position="30"/>
        <end position="62"/>
    </location>
</feature>
<dbReference type="OrthoDB" id="3393679at2"/>
<evidence type="ECO:0000256" key="2">
    <source>
        <dbReference type="SAM" id="SignalP"/>
    </source>
</evidence>
<keyword evidence="2" id="KW-0732">Signal</keyword>
<evidence type="ECO:0000259" key="3">
    <source>
        <dbReference type="Pfam" id="PF24837"/>
    </source>
</evidence>
<gene>
    <name evidence="4" type="ORF">CDOO_08660</name>
</gene>
<keyword evidence="5" id="KW-1185">Reference proteome</keyword>
<feature type="domain" description="AMIN-like" evidence="3">
    <location>
        <begin position="97"/>
        <end position="220"/>
    </location>
</feature>
<dbReference type="eggNOG" id="COG5401">
    <property type="taxonomic scope" value="Bacteria"/>
</dbReference>
<dbReference type="AlphaFoldDB" id="A0A097IGN9"/>
<protein>
    <recommendedName>
        <fullName evidence="3">AMIN-like domain-containing protein</fullName>
    </recommendedName>
</protein>
<feature type="chain" id="PRO_5001930982" description="AMIN-like domain-containing protein" evidence="2">
    <location>
        <begin position="22"/>
        <end position="221"/>
    </location>
</feature>
<feature type="compositionally biased region" description="Low complexity" evidence="1">
    <location>
        <begin position="43"/>
        <end position="62"/>
    </location>
</feature>
<dbReference type="Proteomes" id="UP000029914">
    <property type="component" value="Chromosome"/>
</dbReference>
<proteinExistence type="predicted"/>
<dbReference type="Gene3D" id="2.60.40.3500">
    <property type="match status" value="1"/>
</dbReference>
<dbReference type="HOGENOM" id="CLU_099777_0_1_11"/>
<dbReference type="EMBL" id="CP006764">
    <property type="protein sequence ID" value="AIT61323.1"/>
    <property type="molecule type" value="Genomic_DNA"/>
</dbReference>
<feature type="signal peptide" evidence="2">
    <location>
        <begin position="1"/>
        <end position="21"/>
    </location>
</feature>
<name>A0A097IGN9_9CORY</name>
<reference evidence="4 5" key="1">
    <citation type="submission" date="2013-09" db="EMBL/GenBank/DDBJ databases">
        <title>Complete genome sequence of Corynebacterium doosanense CAU 212(T) (=DSM 45436(T)), isolated from activated sludge.</title>
        <authorList>
            <person name="Schaffert L."/>
            <person name="Albersmeier A."/>
            <person name="Kalinowski J."/>
            <person name="Ruckert C."/>
        </authorList>
    </citation>
    <scope>NUCLEOTIDE SEQUENCE [LARGE SCALE GENOMIC DNA]</scope>
    <source>
        <strain evidence="4 5">CAU 212</strain>
    </source>
</reference>
<dbReference type="STRING" id="558173.CDOO_08660"/>
<evidence type="ECO:0000256" key="1">
    <source>
        <dbReference type="SAM" id="MobiDB-lite"/>
    </source>
</evidence>
<sequence>MTLTALGSHRTLSLTAAAALAALTLAACGPEEDTNNTSSAPQTTTMTSSPAKSTPATTTEVVTETGAPADDTVQQSLGAQGTTDTSNQQPVGEWDLSIVDVRAGQHSGFDRVVIEFAGTGTPGWFASYTDEPRQQASGFPIEYQGGTAIDLMANGVALPAGPDSTFPVGPTGAAGGAVTGVSHNGIFEGQAQFVIGLDGEPRPYTVTTLENPPRLVVDIQN</sequence>
<dbReference type="KEGG" id="cdo:CDOO_08660"/>
<organism evidence="4 5">
    <name type="scientific">Corynebacterium doosanense CAU 212 = DSM 45436</name>
    <dbReference type="NCBI Taxonomy" id="558173"/>
    <lineage>
        <taxon>Bacteria</taxon>
        <taxon>Bacillati</taxon>
        <taxon>Actinomycetota</taxon>
        <taxon>Actinomycetes</taxon>
        <taxon>Mycobacteriales</taxon>
        <taxon>Corynebacteriaceae</taxon>
        <taxon>Corynebacterium</taxon>
    </lineage>
</organism>